<keyword evidence="2" id="KW-0812">Transmembrane</keyword>
<evidence type="ECO:0000313" key="4">
    <source>
        <dbReference type="Proteomes" id="UP000325780"/>
    </source>
</evidence>
<accession>A0A5N6TYW3</accession>
<protein>
    <submittedName>
        <fullName evidence="3">Uncharacterized protein</fullName>
    </submittedName>
</protein>
<proteinExistence type="predicted"/>
<dbReference type="OrthoDB" id="4770059at2759"/>
<evidence type="ECO:0000256" key="2">
    <source>
        <dbReference type="SAM" id="Phobius"/>
    </source>
</evidence>
<dbReference type="EMBL" id="ML742071">
    <property type="protein sequence ID" value="KAE8151454.1"/>
    <property type="molecule type" value="Genomic_DNA"/>
</dbReference>
<keyword evidence="2" id="KW-0472">Membrane</keyword>
<sequence length="268" mass="29055">MTTHAWPISISNPAIISSMRAYLPILQLWILFLTGPVIGARKWATKLDTTATNIGPLTTTFTPPASCSETRTREYFGLWPGLEMGCEGPGGDECCPSGWRSGVYYSPGMCPSGYQSCTLPTSKQRRETTVLCCPDNFSCNGQGYCKRMLNTRIPLTMTDATTTTTRTEYAVTATPIQIRFKAAESTIVPVPTASLNLPRGFLYTREKVGIGVGVTAGVGLLIIGVYLCCCYARRRNRAKVLATPLQSMAPDGPPPAYPGKDNDDEMGK</sequence>
<gene>
    <name evidence="3" type="ORF">BDV25DRAFT_152666</name>
</gene>
<keyword evidence="4" id="KW-1185">Reference proteome</keyword>
<dbReference type="AlphaFoldDB" id="A0A5N6TYW3"/>
<organism evidence="3 4">
    <name type="scientific">Aspergillus avenaceus</name>
    <dbReference type="NCBI Taxonomy" id="36643"/>
    <lineage>
        <taxon>Eukaryota</taxon>
        <taxon>Fungi</taxon>
        <taxon>Dikarya</taxon>
        <taxon>Ascomycota</taxon>
        <taxon>Pezizomycotina</taxon>
        <taxon>Eurotiomycetes</taxon>
        <taxon>Eurotiomycetidae</taxon>
        <taxon>Eurotiales</taxon>
        <taxon>Aspergillaceae</taxon>
        <taxon>Aspergillus</taxon>
        <taxon>Aspergillus subgen. Circumdati</taxon>
    </lineage>
</organism>
<name>A0A5N6TYW3_ASPAV</name>
<evidence type="ECO:0000313" key="3">
    <source>
        <dbReference type="EMBL" id="KAE8151454.1"/>
    </source>
</evidence>
<feature type="region of interest" description="Disordered" evidence="1">
    <location>
        <begin position="245"/>
        <end position="268"/>
    </location>
</feature>
<keyword evidence="2" id="KW-1133">Transmembrane helix</keyword>
<feature type="transmembrane region" description="Helical" evidence="2">
    <location>
        <begin position="208"/>
        <end position="229"/>
    </location>
</feature>
<dbReference type="Proteomes" id="UP000325780">
    <property type="component" value="Unassembled WGS sequence"/>
</dbReference>
<reference evidence="3 4" key="1">
    <citation type="submission" date="2019-04" db="EMBL/GenBank/DDBJ databases">
        <title>Friends and foes A comparative genomics study of 23 Aspergillus species from section Flavi.</title>
        <authorList>
            <consortium name="DOE Joint Genome Institute"/>
            <person name="Kjaerbolling I."/>
            <person name="Vesth T."/>
            <person name="Frisvad J.C."/>
            <person name="Nybo J.L."/>
            <person name="Theobald S."/>
            <person name="Kildgaard S."/>
            <person name="Isbrandt T."/>
            <person name="Kuo A."/>
            <person name="Sato A."/>
            <person name="Lyhne E.K."/>
            <person name="Kogle M.E."/>
            <person name="Wiebenga A."/>
            <person name="Kun R.S."/>
            <person name="Lubbers R.J."/>
            <person name="Makela M.R."/>
            <person name="Barry K."/>
            <person name="Chovatia M."/>
            <person name="Clum A."/>
            <person name="Daum C."/>
            <person name="Haridas S."/>
            <person name="He G."/>
            <person name="LaButti K."/>
            <person name="Lipzen A."/>
            <person name="Mondo S."/>
            <person name="Riley R."/>
            <person name="Salamov A."/>
            <person name="Simmons B.A."/>
            <person name="Magnuson J.K."/>
            <person name="Henrissat B."/>
            <person name="Mortensen U.H."/>
            <person name="Larsen T.O."/>
            <person name="Devries R.P."/>
            <person name="Grigoriev I.V."/>
            <person name="Machida M."/>
            <person name="Baker S.E."/>
            <person name="Andersen M.R."/>
        </authorList>
    </citation>
    <scope>NUCLEOTIDE SEQUENCE [LARGE SCALE GENOMIC DNA]</scope>
    <source>
        <strain evidence="3 4">IBT 18842</strain>
    </source>
</reference>
<evidence type="ECO:0000256" key="1">
    <source>
        <dbReference type="SAM" id="MobiDB-lite"/>
    </source>
</evidence>